<protein>
    <submittedName>
        <fullName evidence="2">Uncharacterized protein</fullName>
    </submittedName>
</protein>
<feature type="compositionally biased region" description="Basic and acidic residues" evidence="1">
    <location>
        <begin position="101"/>
        <end position="137"/>
    </location>
</feature>
<accession>A0A1L7WKF0</accession>
<keyword evidence="3" id="KW-1185">Reference proteome</keyword>
<evidence type="ECO:0000313" key="3">
    <source>
        <dbReference type="Proteomes" id="UP000184330"/>
    </source>
</evidence>
<dbReference type="OrthoDB" id="4771937at2759"/>
<proteinExistence type="predicted"/>
<reference evidence="2 3" key="1">
    <citation type="submission" date="2016-03" db="EMBL/GenBank/DDBJ databases">
        <authorList>
            <person name="Ploux O."/>
        </authorList>
    </citation>
    <scope>NUCLEOTIDE SEQUENCE [LARGE SCALE GENOMIC DNA]</scope>
    <source>
        <strain evidence="2 3">UAMH 11012</strain>
    </source>
</reference>
<gene>
    <name evidence="2" type="ORF">PAC_03127</name>
</gene>
<feature type="region of interest" description="Disordered" evidence="1">
    <location>
        <begin position="98"/>
        <end position="155"/>
    </location>
</feature>
<name>A0A1L7WKF0_9HELO</name>
<feature type="region of interest" description="Disordered" evidence="1">
    <location>
        <begin position="1"/>
        <end position="54"/>
    </location>
</feature>
<dbReference type="EMBL" id="FJOG01000003">
    <property type="protein sequence ID" value="CZR53249.1"/>
    <property type="molecule type" value="Genomic_DNA"/>
</dbReference>
<evidence type="ECO:0000313" key="2">
    <source>
        <dbReference type="EMBL" id="CZR53249.1"/>
    </source>
</evidence>
<sequence>MSEAEPLTSPTESNANKPLPTEPQRPGTSGTELGLRANREKASSAYQRAQRAEAAYRAKRRATYARKDYEAAKEHFKNAGKNLKEGSKHAWLAIKAGPAVLKEKQEKAREKKEEKDRQKAEEKKRLWEEKAKKKSADSADGEEAAPAEEPVTATV</sequence>
<organism evidence="2 3">
    <name type="scientific">Phialocephala subalpina</name>
    <dbReference type="NCBI Taxonomy" id="576137"/>
    <lineage>
        <taxon>Eukaryota</taxon>
        <taxon>Fungi</taxon>
        <taxon>Dikarya</taxon>
        <taxon>Ascomycota</taxon>
        <taxon>Pezizomycotina</taxon>
        <taxon>Leotiomycetes</taxon>
        <taxon>Helotiales</taxon>
        <taxon>Mollisiaceae</taxon>
        <taxon>Phialocephala</taxon>
        <taxon>Phialocephala fortinii species complex</taxon>
    </lineage>
</organism>
<evidence type="ECO:0000256" key="1">
    <source>
        <dbReference type="SAM" id="MobiDB-lite"/>
    </source>
</evidence>
<dbReference type="Proteomes" id="UP000184330">
    <property type="component" value="Unassembled WGS sequence"/>
</dbReference>
<dbReference type="AlphaFoldDB" id="A0A1L7WKF0"/>